<sequence length="62" mass="7238">MIKKETIFSHKSVLRKFTFYFLSAVTTFFSSTVAEELRMKTKKQLKKDTTSEIKSLVDEVQS</sequence>
<organism evidence="1 2">
    <name type="scientific">Arabis nemorensis</name>
    <dbReference type="NCBI Taxonomy" id="586526"/>
    <lineage>
        <taxon>Eukaryota</taxon>
        <taxon>Viridiplantae</taxon>
        <taxon>Streptophyta</taxon>
        <taxon>Embryophyta</taxon>
        <taxon>Tracheophyta</taxon>
        <taxon>Spermatophyta</taxon>
        <taxon>Magnoliopsida</taxon>
        <taxon>eudicotyledons</taxon>
        <taxon>Gunneridae</taxon>
        <taxon>Pentapetalae</taxon>
        <taxon>rosids</taxon>
        <taxon>malvids</taxon>
        <taxon>Brassicales</taxon>
        <taxon>Brassicaceae</taxon>
        <taxon>Arabideae</taxon>
        <taxon>Arabis</taxon>
    </lineage>
</organism>
<dbReference type="EMBL" id="CABITT030000005">
    <property type="protein sequence ID" value="VVB04870.1"/>
    <property type="molecule type" value="Genomic_DNA"/>
</dbReference>
<keyword evidence="2" id="KW-1185">Reference proteome</keyword>
<proteinExistence type="predicted"/>
<reference evidence="1" key="1">
    <citation type="submission" date="2019-07" db="EMBL/GenBank/DDBJ databases">
        <authorList>
            <person name="Dittberner H."/>
        </authorList>
    </citation>
    <scope>NUCLEOTIDE SEQUENCE [LARGE SCALE GENOMIC DNA]</scope>
</reference>
<comment type="caution">
    <text evidence="1">The sequence shown here is derived from an EMBL/GenBank/DDBJ whole genome shotgun (WGS) entry which is preliminary data.</text>
</comment>
<accession>A0A565BU70</accession>
<gene>
    <name evidence="1" type="ORF">ANE_LOCUS15314</name>
</gene>
<dbReference type="Proteomes" id="UP000489600">
    <property type="component" value="Unassembled WGS sequence"/>
</dbReference>
<dbReference type="AlphaFoldDB" id="A0A565BU70"/>
<evidence type="ECO:0000313" key="2">
    <source>
        <dbReference type="Proteomes" id="UP000489600"/>
    </source>
</evidence>
<evidence type="ECO:0000313" key="1">
    <source>
        <dbReference type="EMBL" id="VVB04870.1"/>
    </source>
</evidence>
<protein>
    <submittedName>
        <fullName evidence="1">Uncharacterized protein</fullName>
    </submittedName>
</protein>
<name>A0A565BU70_9BRAS</name>